<dbReference type="NCBIfam" id="TIGR00755">
    <property type="entry name" value="ksgA"/>
    <property type="match status" value="1"/>
</dbReference>
<dbReference type="FunFam" id="3.40.50.150:FF:000109">
    <property type="entry name" value="rRNA adenine N(6)-methyltransferase"/>
    <property type="match status" value="1"/>
</dbReference>
<dbReference type="InParanoid" id="A0A482X218"/>
<dbReference type="EC" id="2.1.1.-" evidence="12"/>
<dbReference type="Proteomes" id="UP000291343">
    <property type="component" value="Unassembled WGS sequence"/>
</dbReference>
<keyword evidence="9" id="KW-0496">Mitochondrion</keyword>
<dbReference type="GO" id="GO:0034246">
    <property type="term" value="F:mitochondrial transcription factor activity"/>
    <property type="evidence" value="ECO:0007669"/>
    <property type="project" value="TreeGrafter"/>
</dbReference>
<dbReference type="Pfam" id="PF00398">
    <property type="entry name" value="RrnaAD"/>
    <property type="match status" value="1"/>
</dbReference>
<evidence type="ECO:0000256" key="6">
    <source>
        <dbReference type="ARBA" id="ARBA00022884"/>
    </source>
</evidence>
<dbReference type="GO" id="GO:0003723">
    <property type="term" value="F:RNA binding"/>
    <property type="evidence" value="ECO:0007669"/>
    <property type="project" value="UniProtKB-UniRule"/>
</dbReference>
<feature type="binding site" evidence="11">
    <location>
        <position position="139"/>
    </location>
    <ligand>
        <name>S-adenosyl-L-methionine</name>
        <dbReference type="ChEBI" id="CHEBI:59789"/>
    </ligand>
</feature>
<evidence type="ECO:0000256" key="4">
    <source>
        <dbReference type="ARBA" id="ARBA00022679"/>
    </source>
</evidence>
<comment type="subcellular location">
    <subcellularLocation>
        <location evidence="1">Mitochondrion</location>
    </subcellularLocation>
</comment>
<keyword evidence="8" id="KW-0805">Transcription regulation</keyword>
<keyword evidence="3 11" id="KW-0489">Methyltransferase</keyword>
<feature type="binding site" evidence="11">
    <location>
        <position position="34"/>
    </location>
    <ligand>
        <name>S-adenosyl-L-methionine</name>
        <dbReference type="ChEBI" id="CHEBI:59789"/>
    </ligand>
</feature>
<reference evidence="14 15" key="1">
    <citation type="journal article" date="2017" name="Gigascience">
        <title>Genome sequence of the small brown planthopper, Laodelphax striatellus.</title>
        <authorList>
            <person name="Zhu J."/>
            <person name="Jiang F."/>
            <person name="Wang X."/>
            <person name="Yang P."/>
            <person name="Bao Y."/>
            <person name="Zhao W."/>
            <person name="Wang W."/>
            <person name="Lu H."/>
            <person name="Wang Q."/>
            <person name="Cui N."/>
            <person name="Li J."/>
            <person name="Chen X."/>
            <person name="Luo L."/>
            <person name="Yu J."/>
            <person name="Kang L."/>
            <person name="Cui F."/>
        </authorList>
    </citation>
    <scope>NUCLEOTIDE SEQUENCE [LARGE SCALE GENOMIC DNA]</scope>
    <source>
        <strain evidence="14">Lst14</strain>
    </source>
</reference>
<dbReference type="Gene3D" id="1.10.8.100">
    <property type="entry name" value="Ribosomal RNA adenine dimethylase-like, domain 2"/>
    <property type="match status" value="1"/>
</dbReference>
<dbReference type="FunFam" id="1.10.8.100:FF:000006">
    <property type="entry name" value="rRNA adenine N(6)-methyltransferase"/>
    <property type="match status" value="1"/>
</dbReference>
<keyword evidence="15" id="KW-1185">Reference proteome</keyword>
<evidence type="ECO:0000256" key="8">
    <source>
        <dbReference type="ARBA" id="ARBA00023015"/>
    </source>
</evidence>
<evidence type="ECO:0000256" key="12">
    <source>
        <dbReference type="RuleBase" id="RU362106"/>
    </source>
</evidence>
<dbReference type="GO" id="GO:0005759">
    <property type="term" value="C:mitochondrial matrix"/>
    <property type="evidence" value="ECO:0007669"/>
    <property type="project" value="TreeGrafter"/>
</dbReference>
<gene>
    <name evidence="14" type="ORF">LSTR_LSTR001089</name>
</gene>
<keyword evidence="2 12" id="KW-0698">rRNA processing</keyword>
<evidence type="ECO:0000256" key="1">
    <source>
        <dbReference type="ARBA" id="ARBA00004173"/>
    </source>
</evidence>
<dbReference type="SMART" id="SM00650">
    <property type="entry name" value="rADc"/>
    <property type="match status" value="1"/>
</dbReference>
<dbReference type="AlphaFoldDB" id="A0A482X218"/>
<protein>
    <recommendedName>
        <fullName evidence="12">rRNA adenine N(6)-methyltransferase</fullName>
        <ecNumber evidence="12">2.1.1.-</ecNumber>
    </recommendedName>
</protein>
<dbReference type="Gene3D" id="3.40.50.150">
    <property type="entry name" value="Vaccinia Virus protein VP39"/>
    <property type="match status" value="1"/>
</dbReference>
<feature type="binding site" evidence="11">
    <location>
        <position position="83"/>
    </location>
    <ligand>
        <name>S-adenosyl-L-methionine</name>
        <dbReference type="ChEBI" id="CHEBI:59789"/>
    </ligand>
</feature>
<dbReference type="PANTHER" id="PTHR11727">
    <property type="entry name" value="DIMETHYLADENOSINE TRANSFERASE"/>
    <property type="match status" value="1"/>
</dbReference>
<organism evidence="14 15">
    <name type="scientific">Laodelphax striatellus</name>
    <name type="common">Small brown planthopper</name>
    <name type="synonym">Delphax striatella</name>
    <dbReference type="NCBI Taxonomy" id="195883"/>
    <lineage>
        <taxon>Eukaryota</taxon>
        <taxon>Metazoa</taxon>
        <taxon>Ecdysozoa</taxon>
        <taxon>Arthropoda</taxon>
        <taxon>Hexapoda</taxon>
        <taxon>Insecta</taxon>
        <taxon>Pterygota</taxon>
        <taxon>Neoptera</taxon>
        <taxon>Paraneoptera</taxon>
        <taxon>Hemiptera</taxon>
        <taxon>Auchenorrhyncha</taxon>
        <taxon>Fulgoroidea</taxon>
        <taxon>Delphacidae</taxon>
        <taxon>Criomorphinae</taxon>
        <taxon>Laodelphax</taxon>
    </lineage>
</organism>
<feature type="binding site" evidence="11">
    <location>
        <position position="109"/>
    </location>
    <ligand>
        <name>S-adenosyl-L-methionine</name>
        <dbReference type="ChEBI" id="CHEBI:59789"/>
    </ligand>
</feature>
<evidence type="ECO:0000256" key="7">
    <source>
        <dbReference type="ARBA" id="ARBA00022946"/>
    </source>
</evidence>
<dbReference type="GO" id="GO:0006391">
    <property type="term" value="P:transcription initiation at mitochondrial promoter"/>
    <property type="evidence" value="ECO:0007669"/>
    <property type="project" value="TreeGrafter"/>
</dbReference>
<dbReference type="InterPro" id="IPR011530">
    <property type="entry name" value="rRNA_adenine_dimethylase"/>
</dbReference>
<keyword evidence="5 11" id="KW-0949">S-adenosyl-L-methionine</keyword>
<evidence type="ECO:0000313" key="14">
    <source>
        <dbReference type="EMBL" id="RZF39568.1"/>
    </source>
</evidence>
<comment type="caution">
    <text evidence="14">The sequence shown here is derived from an EMBL/GenBank/DDBJ whole genome shotgun (WGS) entry which is preliminary data.</text>
</comment>
<evidence type="ECO:0000313" key="15">
    <source>
        <dbReference type="Proteomes" id="UP000291343"/>
    </source>
</evidence>
<keyword evidence="6 11" id="KW-0694">RNA-binding</keyword>
<dbReference type="SMR" id="A0A482X218"/>
<dbReference type="STRING" id="195883.A0A482X218"/>
<feature type="binding site" evidence="11">
    <location>
        <position position="61"/>
    </location>
    <ligand>
        <name>S-adenosyl-L-methionine</name>
        <dbReference type="ChEBI" id="CHEBI:59789"/>
    </ligand>
</feature>
<dbReference type="FunCoup" id="A0A482X218">
    <property type="interactions" value="385"/>
</dbReference>
<evidence type="ECO:0000256" key="10">
    <source>
        <dbReference type="ARBA" id="ARBA00023163"/>
    </source>
</evidence>
<feature type="binding site" evidence="11">
    <location>
        <position position="36"/>
    </location>
    <ligand>
        <name>S-adenosyl-L-methionine</name>
        <dbReference type="ChEBI" id="CHEBI:59789"/>
    </ligand>
</feature>
<keyword evidence="7" id="KW-0809">Transit peptide</keyword>
<keyword evidence="4 11" id="KW-0808">Transferase</keyword>
<evidence type="ECO:0000256" key="2">
    <source>
        <dbReference type="ARBA" id="ARBA00022552"/>
    </source>
</evidence>
<dbReference type="OrthoDB" id="16079at2759"/>
<dbReference type="InterPro" id="IPR023165">
    <property type="entry name" value="rRNA_Ade_diMease-like_C"/>
</dbReference>
<feature type="domain" description="Ribosomal RNA adenine methylase transferase N-terminal" evidence="13">
    <location>
        <begin position="41"/>
        <end position="232"/>
    </location>
</feature>
<dbReference type="PROSITE" id="PS51689">
    <property type="entry name" value="SAM_RNA_A_N6_MT"/>
    <property type="match status" value="1"/>
</dbReference>
<dbReference type="InterPro" id="IPR029063">
    <property type="entry name" value="SAM-dependent_MTases_sf"/>
</dbReference>
<dbReference type="PANTHER" id="PTHR11727:SF17">
    <property type="entry name" value="DIMETHYLADENOSINE TRANSFERASE 1, MITOCHONDRIAL"/>
    <property type="match status" value="1"/>
</dbReference>
<name>A0A482X218_LAOST</name>
<sequence>MTVKLVHARLPPLPTIRDIIRLYKLRAMRDLSQNFLLETKITDRIVAAAGKIKDGEVCEVGPGPGSITRSIIRKNPARIVVIEKDKRFEAPLEMLAEASPCPLDIIYGDVMNFKMDKMFSEVRKREWSEKPPDIHLIGNLPFNVATHLIIRWLNSIAERTNAWNYGRVPMTLTFQKEVAERMVAPIGSPQRCRLSVMCQNWCHVKHCFTIPGKAFVPKPEVDVGVVHFVPLESPVIDLPFQLIEKVVRCVFNFRQKYHVRGVAMLFPMATRDAYALEMCKLADLDPTLRPFQLTVEEMGRLCQAYNRILEKQPKLAFYNSRASRADRSKFDDEDDSDLLDLQISNALLMTTVKKDLQETI</sequence>
<evidence type="ECO:0000259" key="13">
    <source>
        <dbReference type="SMART" id="SM00650"/>
    </source>
</evidence>
<evidence type="ECO:0000256" key="11">
    <source>
        <dbReference type="PROSITE-ProRule" id="PRU01026"/>
    </source>
</evidence>
<dbReference type="InterPro" id="IPR020598">
    <property type="entry name" value="rRNA_Ade_methylase_Trfase_N"/>
</dbReference>
<evidence type="ECO:0000256" key="5">
    <source>
        <dbReference type="ARBA" id="ARBA00022691"/>
    </source>
</evidence>
<accession>A0A482X218</accession>
<dbReference type="EMBL" id="QKKF02019844">
    <property type="protein sequence ID" value="RZF39568.1"/>
    <property type="molecule type" value="Genomic_DNA"/>
</dbReference>
<evidence type="ECO:0000256" key="3">
    <source>
        <dbReference type="ARBA" id="ARBA00022603"/>
    </source>
</evidence>
<dbReference type="SUPFAM" id="SSF53335">
    <property type="entry name" value="S-adenosyl-L-methionine-dependent methyltransferases"/>
    <property type="match status" value="1"/>
</dbReference>
<dbReference type="InterPro" id="IPR001737">
    <property type="entry name" value="KsgA/Erm"/>
</dbReference>
<proteinExistence type="inferred from homology"/>
<keyword evidence="10" id="KW-0804">Transcription</keyword>
<comment type="similarity">
    <text evidence="11 12">Belongs to the class I-like SAM-binding methyltransferase superfamily. rRNA adenine N(6)-methyltransferase family.</text>
</comment>
<evidence type="ECO:0000256" key="9">
    <source>
        <dbReference type="ARBA" id="ARBA00023128"/>
    </source>
</evidence>
<dbReference type="GO" id="GO:0000179">
    <property type="term" value="F:rRNA (adenine-N6,N6-)-dimethyltransferase activity"/>
    <property type="evidence" value="ECO:0007669"/>
    <property type="project" value="UniProtKB-UniRule"/>
</dbReference>